<gene>
    <name evidence="3" type="ORF">TL08_12990</name>
</gene>
<organism evidence="3 4">
    <name type="scientific">Actinoalloteichus hymeniacidonis</name>
    <dbReference type="NCBI Taxonomy" id="340345"/>
    <lineage>
        <taxon>Bacteria</taxon>
        <taxon>Bacillati</taxon>
        <taxon>Actinomycetota</taxon>
        <taxon>Actinomycetes</taxon>
        <taxon>Pseudonocardiales</taxon>
        <taxon>Pseudonocardiaceae</taxon>
        <taxon>Actinoalloteichus</taxon>
    </lineage>
</organism>
<reference evidence="4" key="1">
    <citation type="submission" date="2016-03" db="EMBL/GenBank/DDBJ databases">
        <title>Complete genome sequence of the type strain Actinoalloteichus hymeniacidonis DSM 45092.</title>
        <authorList>
            <person name="Schaffert L."/>
            <person name="Albersmeier A."/>
            <person name="Winkler A."/>
            <person name="Kalinowski J."/>
            <person name="Zotchev S."/>
            <person name="Ruckert C."/>
        </authorList>
    </citation>
    <scope>NUCLEOTIDE SEQUENCE [LARGE SCALE GENOMIC DNA]</scope>
    <source>
        <strain evidence="4">HPA177(T) (DSM 45092(T))</strain>
    </source>
</reference>
<dbReference type="Gene3D" id="2.40.128.270">
    <property type="match status" value="2"/>
</dbReference>
<evidence type="ECO:0000313" key="3">
    <source>
        <dbReference type="EMBL" id="AOS63412.1"/>
    </source>
</evidence>
<keyword evidence="3" id="KW-0346">Stress response</keyword>
<dbReference type="InterPro" id="IPR038670">
    <property type="entry name" value="HslJ-like_sf"/>
</dbReference>
<dbReference type="KEGG" id="ahm:TL08_12990"/>
<feature type="domain" description="DUF306" evidence="2">
    <location>
        <begin position="47"/>
        <end position="130"/>
    </location>
</feature>
<dbReference type="PANTHER" id="PTHR35535:SF1">
    <property type="entry name" value="HEAT SHOCK PROTEIN HSLJ"/>
    <property type="match status" value="1"/>
</dbReference>
<keyword evidence="4" id="KW-1185">Reference proteome</keyword>
<name>A0AAC9HPZ3_9PSEU</name>
<evidence type="ECO:0000259" key="2">
    <source>
        <dbReference type="Pfam" id="PF03724"/>
    </source>
</evidence>
<dbReference type="RefSeq" id="WP_069849170.1">
    <property type="nucleotide sequence ID" value="NZ_CP014859.1"/>
</dbReference>
<evidence type="ECO:0000256" key="1">
    <source>
        <dbReference type="SAM" id="SignalP"/>
    </source>
</evidence>
<protein>
    <submittedName>
        <fullName evidence="3">Heat shock protein</fullName>
    </submittedName>
</protein>
<dbReference type="EMBL" id="CP014859">
    <property type="protein sequence ID" value="AOS63412.1"/>
    <property type="molecule type" value="Genomic_DNA"/>
</dbReference>
<dbReference type="AlphaFoldDB" id="A0AAC9HPZ3"/>
<dbReference type="InterPro" id="IPR005184">
    <property type="entry name" value="DUF306_Meta_HslJ"/>
</dbReference>
<feature type="domain" description="DUF306" evidence="2">
    <location>
        <begin position="144"/>
        <end position="249"/>
    </location>
</feature>
<accession>A0AAC9HPZ3</accession>
<keyword evidence="1" id="KW-0732">Signal</keyword>
<dbReference type="Proteomes" id="UP000095210">
    <property type="component" value="Chromosome"/>
</dbReference>
<sequence>MRTRTFGTAIGGALLLFACVACGSDAPPTGPWQLAEGTTAEGAIPLDDAWPVTLRFEDGSIKGTAACNHYGTRASINGTSLRLAEGGLTNMYCPADDFEVMATESRYLEALWAANGIEQTSETFTLTGPDIELTFRPLTEPPVADLVGRTWVLDSLAGTEDGTSEPVGTPAELEITEDTLRADTGCGEFSGRWIIRGEQILVNYAASETPEECAEDVVDQHGHLINILGDGFRPDLDGDRLSLISAGGRAAEYRDAG</sequence>
<dbReference type="Pfam" id="PF03724">
    <property type="entry name" value="META"/>
    <property type="match status" value="2"/>
</dbReference>
<dbReference type="PANTHER" id="PTHR35535">
    <property type="entry name" value="HEAT SHOCK PROTEIN HSLJ"/>
    <property type="match status" value="1"/>
</dbReference>
<feature type="signal peptide" evidence="1">
    <location>
        <begin position="1"/>
        <end position="23"/>
    </location>
</feature>
<evidence type="ECO:0000313" key="4">
    <source>
        <dbReference type="Proteomes" id="UP000095210"/>
    </source>
</evidence>
<feature type="chain" id="PRO_5042170168" evidence="1">
    <location>
        <begin position="24"/>
        <end position="257"/>
    </location>
</feature>
<dbReference type="InterPro" id="IPR053147">
    <property type="entry name" value="Hsp_HslJ-like"/>
</dbReference>
<dbReference type="PROSITE" id="PS51257">
    <property type="entry name" value="PROKAR_LIPOPROTEIN"/>
    <property type="match status" value="1"/>
</dbReference>
<proteinExistence type="predicted"/>